<reference evidence="2 3" key="1">
    <citation type="journal article" date="2018" name="Mol. Biol. Evol.">
        <title>Broad Genomic Sampling Reveals a Smut Pathogenic Ancestry of the Fungal Clade Ustilaginomycotina.</title>
        <authorList>
            <person name="Kijpornyongpan T."/>
            <person name="Mondo S.J."/>
            <person name="Barry K."/>
            <person name="Sandor L."/>
            <person name="Lee J."/>
            <person name="Lipzen A."/>
            <person name="Pangilinan J."/>
            <person name="LaButti K."/>
            <person name="Hainaut M."/>
            <person name="Henrissat B."/>
            <person name="Grigoriev I.V."/>
            <person name="Spatafora J.W."/>
            <person name="Aime M.C."/>
        </authorList>
    </citation>
    <scope>NUCLEOTIDE SEQUENCE [LARGE SCALE GENOMIC DNA]</scope>
    <source>
        <strain evidence="2 3">MCA 4658</strain>
    </source>
</reference>
<dbReference type="EMBL" id="KZ819368">
    <property type="protein sequence ID" value="PWN43620.1"/>
    <property type="molecule type" value="Genomic_DNA"/>
</dbReference>
<keyword evidence="3" id="KW-1185">Reference proteome</keyword>
<dbReference type="RefSeq" id="XP_025370780.1">
    <property type="nucleotide sequence ID" value="XM_025513582.1"/>
</dbReference>
<sequence length="58" mass="6585">MRYVREWVEQFHIRPSAAEAWLSSERTNVKHTQLGGRPDCRSGTCASDEFGEKGGRGF</sequence>
<protein>
    <submittedName>
        <fullName evidence="2">Uncharacterized protein</fullName>
    </submittedName>
</protein>
<evidence type="ECO:0000256" key="1">
    <source>
        <dbReference type="SAM" id="MobiDB-lite"/>
    </source>
</evidence>
<evidence type="ECO:0000313" key="3">
    <source>
        <dbReference type="Proteomes" id="UP000245783"/>
    </source>
</evidence>
<dbReference type="GeneID" id="37035452"/>
<dbReference type="AlphaFoldDB" id="A0A316W1C7"/>
<accession>A0A316W1C7</accession>
<evidence type="ECO:0000313" key="2">
    <source>
        <dbReference type="EMBL" id="PWN43620.1"/>
    </source>
</evidence>
<feature type="region of interest" description="Disordered" evidence="1">
    <location>
        <begin position="31"/>
        <end position="58"/>
    </location>
</feature>
<name>A0A316W1C7_9BASI</name>
<dbReference type="InParanoid" id="A0A316W1C7"/>
<gene>
    <name evidence="2" type="ORF">IE81DRAFT_322275</name>
</gene>
<proteinExistence type="predicted"/>
<dbReference type="Proteomes" id="UP000245783">
    <property type="component" value="Unassembled WGS sequence"/>
</dbReference>
<organism evidence="2 3">
    <name type="scientific">Ceraceosorus guamensis</name>
    <dbReference type="NCBI Taxonomy" id="1522189"/>
    <lineage>
        <taxon>Eukaryota</taxon>
        <taxon>Fungi</taxon>
        <taxon>Dikarya</taxon>
        <taxon>Basidiomycota</taxon>
        <taxon>Ustilaginomycotina</taxon>
        <taxon>Exobasidiomycetes</taxon>
        <taxon>Ceraceosorales</taxon>
        <taxon>Ceraceosoraceae</taxon>
        <taxon>Ceraceosorus</taxon>
    </lineage>
</organism>